<evidence type="ECO:0000256" key="4">
    <source>
        <dbReference type="ARBA" id="ARBA00022692"/>
    </source>
</evidence>
<comment type="caution">
    <text evidence="19">The sequence shown here is derived from an EMBL/GenBank/DDBJ whole genome shotgun (WGS) entry which is preliminary data.</text>
</comment>
<keyword evidence="10" id="KW-0326">Glycosidase</keyword>
<protein>
    <recommendedName>
        <fullName evidence="14">glucan 1,3-beta-glucosidase</fullName>
        <ecNumber evidence="14">3.2.1.58</ecNumber>
    </recommendedName>
    <alternativeName>
        <fullName evidence="15">Exo-1,3-beta-glucanase D</fullName>
    </alternativeName>
</protein>
<feature type="transmembrane region" description="Helical" evidence="17">
    <location>
        <begin position="258"/>
        <end position="279"/>
    </location>
</feature>
<evidence type="ECO:0000256" key="16">
    <source>
        <dbReference type="SAM" id="MobiDB-lite"/>
    </source>
</evidence>
<proteinExistence type="inferred from homology"/>
<dbReference type="GO" id="GO:0005886">
    <property type="term" value="C:plasma membrane"/>
    <property type="evidence" value="ECO:0007669"/>
    <property type="project" value="UniProtKB-SubCell"/>
</dbReference>
<evidence type="ECO:0000256" key="15">
    <source>
        <dbReference type="ARBA" id="ARBA00041260"/>
    </source>
</evidence>
<evidence type="ECO:0000256" key="10">
    <source>
        <dbReference type="ARBA" id="ARBA00023295"/>
    </source>
</evidence>
<comment type="subcellular location">
    <subcellularLocation>
        <location evidence="1">Cell membrane</location>
        <topology evidence="1">Single-pass type II membrane protein</topology>
    </subcellularLocation>
</comment>
<feature type="domain" description="Glycoside hydrolase family 5" evidence="18">
    <location>
        <begin position="416"/>
        <end position="602"/>
    </location>
</feature>
<evidence type="ECO:0000256" key="6">
    <source>
        <dbReference type="ARBA" id="ARBA00022968"/>
    </source>
</evidence>
<feature type="compositionally biased region" description="Basic and acidic residues" evidence="16">
    <location>
        <begin position="135"/>
        <end position="145"/>
    </location>
</feature>
<accession>A0AAN7SWS6</accession>
<evidence type="ECO:0000256" key="17">
    <source>
        <dbReference type="SAM" id="Phobius"/>
    </source>
</evidence>
<dbReference type="AlphaFoldDB" id="A0AAN7SWS6"/>
<keyword evidence="3" id="KW-1003">Cell membrane</keyword>
<evidence type="ECO:0000256" key="12">
    <source>
        <dbReference type="ARBA" id="ARBA00036824"/>
    </source>
</evidence>
<evidence type="ECO:0000256" key="9">
    <source>
        <dbReference type="ARBA" id="ARBA00023180"/>
    </source>
</evidence>
<evidence type="ECO:0000256" key="13">
    <source>
        <dbReference type="ARBA" id="ARBA00037126"/>
    </source>
</evidence>
<comment type="similarity">
    <text evidence="2">Belongs to the glycosyl hydrolase 5 (cellulase A) family.</text>
</comment>
<dbReference type="Pfam" id="PF00150">
    <property type="entry name" value="Cellulase"/>
    <property type="match status" value="1"/>
</dbReference>
<evidence type="ECO:0000313" key="19">
    <source>
        <dbReference type="EMBL" id="KAK5083678.1"/>
    </source>
</evidence>
<dbReference type="GO" id="GO:0009986">
    <property type="term" value="C:cell surface"/>
    <property type="evidence" value="ECO:0007669"/>
    <property type="project" value="TreeGrafter"/>
</dbReference>
<comment type="function">
    <text evidence="13">Glucosidase involved in the degradation of cellulosic biomass. Active on lichenan.</text>
</comment>
<sequence>MPKERRRSSAANADARPSFARPPGAHALPPSSYPSQQTSPTRQRSRSRGIEYSDWTSEDDNWSELERRRRGEPLQVKQGSSREKRQRIKEAPGASPLKKNTRHCGENERHAEVTRDHRRKDRHKRKASEPPVSYDKGDKEHDRAKYTSGSSANSGTQLLSSNALSKLNEQNDISEFEAKRKARKKREKEYEELKKQSKKTEERGRRKKNRDVSGAILEEGRSGKRKRRKEPADHYDDYEEKRELRKESKKPMTKKKRWLIVGAIAIVLLIIIIVAAVIASKKKAGGASGGDSSNTASSTSATPKNDCDTSDIPESVKGTYYDVSTWLDTSDFNCTYTAETVGGLPLIGLKSKWDDSAQANANTPALNKQWQYGKMPVRGTNVGGWLNLEPFITPSMFDYAASDNVVDEWTLCQKLDFQGIKDAGLDHVRIPFGYWAVKAYDGDPFVPQISWRYLLRAIEWCREYGLRVNLDLHAVPGSQNGWAHSGHQGTINWLNGADGDLNGQRSLEIHDSMSKFFAQDRYKNVVTLYGLVNEPKMINMDDPSKVIAWNQQAIDLVRKNGMEQQLIFGDGFLALAEWENTMKGVDGKLMIDTHQYQIFDVGQLKLKHADKINLVCSGWKGIIVVSNNPTTGWGPTINGEWSQADTDCTPNLNNVGAGSRWAGNLNTNTGAGAVNVNTPSCASPPCQCGPANADPGQYTDQYKKFLKMYAEAQIFAFEQGQGWFYWTWKTESATQWSWKLGLAAGILPQKAYDPEFKCDSAVPNFDGLSESY</sequence>
<dbReference type="GO" id="GO:0005576">
    <property type="term" value="C:extracellular region"/>
    <property type="evidence" value="ECO:0007669"/>
    <property type="project" value="TreeGrafter"/>
</dbReference>
<dbReference type="GO" id="GO:0009251">
    <property type="term" value="P:glucan catabolic process"/>
    <property type="evidence" value="ECO:0007669"/>
    <property type="project" value="TreeGrafter"/>
</dbReference>
<keyword evidence="7 17" id="KW-1133">Transmembrane helix</keyword>
<dbReference type="InterPro" id="IPR050386">
    <property type="entry name" value="Glycosyl_hydrolase_5"/>
</dbReference>
<keyword evidence="9" id="KW-0325">Glycoprotein</keyword>
<evidence type="ECO:0000256" key="11">
    <source>
        <dbReference type="ARBA" id="ARBA00023316"/>
    </source>
</evidence>
<keyword evidence="11" id="KW-0961">Cell wall biogenesis/degradation</keyword>
<keyword evidence="20" id="KW-1185">Reference proteome</keyword>
<feature type="compositionally biased region" description="Basic residues" evidence="16">
    <location>
        <begin position="116"/>
        <end position="126"/>
    </location>
</feature>
<feature type="region of interest" description="Disordered" evidence="16">
    <location>
        <begin position="284"/>
        <end position="310"/>
    </location>
</feature>
<reference evidence="19 20" key="1">
    <citation type="submission" date="2023-08" db="EMBL/GenBank/DDBJ databases">
        <title>Black Yeasts Isolated from many extreme environments.</title>
        <authorList>
            <person name="Coleine C."/>
            <person name="Stajich J.E."/>
            <person name="Selbmann L."/>
        </authorList>
    </citation>
    <scope>NUCLEOTIDE SEQUENCE [LARGE SCALE GENOMIC DNA]</scope>
    <source>
        <strain evidence="19 20">CCFEE 5910</strain>
    </source>
</reference>
<feature type="compositionally biased region" description="Polar residues" evidence="16">
    <location>
        <begin position="147"/>
        <end position="173"/>
    </location>
</feature>
<feature type="region of interest" description="Disordered" evidence="16">
    <location>
        <begin position="1"/>
        <end position="249"/>
    </location>
</feature>
<feature type="compositionally biased region" description="Low complexity" evidence="16">
    <location>
        <begin position="290"/>
        <end position="302"/>
    </location>
</feature>
<organism evidence="19 20">
    <name type="scientific">Lithohypha guttulata</name>
    <dbReference type="NCBI Taxonomy" id="1690604"/>
    <lineage>
        <taxon>Eukaryota</taxon>
        <taxon>Fungi</taxon>
        <taxon>Dikarya</taxon>
        <taxon>Ascomycota</taxon>
        <taxon>Pezizomycotina</taxon>
        <taxon>Eurotiomycetes</taxon>
        <taxon>Chaetothyriomycetidae</taxon>
        <taxon>Chaetothyriales</taxon>
        <taxon>Trichomeriaceae</taxon>
        <taxon>Lithohypha</taxon>
    </lineage>
</organism>
<dbReference type="PANTHER" id="PTHR31297">
    <property type="entry name" value="GLUCAN ENDO-1,6-BETA-GLUCOSIDASE B"/>
    <property type="match status" value="1"/>
</dbReference>
<dbReference type="EMBL" id="JAVRRJ010000006">
    <property type="protein sequence ID" value="KAK5083678.1"/>
    <property type="molecule type" value="Genomic_DNA"/>
</dbReference>
<dbReference type="InterPro" id="IPR017853">
    <property type="entry name" value="GH"/>
</dbReference>
<evidence type="ECO:0000256" key="5">
    <source>
        <dbReference type="ARBA" id="ARBA00022801"/>
    </source>
</evidence>
<evidence type="ECO:0000256" key="14">
    <source>
        <dbReference type="ARBA" id="ARBA00038929"/>
    </source>
</evidence>
<evidence type="ECO:0000259" key="18">
    <source>
        <dbReference type="Pfam" id="PF00150"/>
    </source>
</evidence>
<dbReference type="GO" id="GO:0004338">
    <property type="term" value="F:glucan exo-1,3-beta-glucosidase activity"/>
    <property type="evidence" value="ECO:0007669"/>
    <property type="project" value="UniProtKB-EC"/>
</dbReference>
<evidence type="ECO:0000256" key="2">
    <source>
        <dbReference type="ARBA" id="ARBA00005641"/>
    </source>
</evidence>
<feature type="compositionally biased region" description="Low complexity" evidence="16">
    <location>
        <begin position="29"/>
        <end position="42"/>
    </location>
</feature>
<evidence type="ECO:0000256" key="8">
    <source>
        <dbReference type="ARBA" id="ARBA00023136"/>
    </source>
</evidence>
<dbReference type="InterPro" id="IPR001547">
    <property type="entry name" value="Glyco_hydro_5"/>
</dbReference>
<keyword evidence="5" id="KW-0378">Hydrolase</keyword>
<gene>
    <name evidence="19" type="ORF">LTR05_006182</name>
</gene>
<feature type="compositionally biased region" description="Basic and acidic residues" evidence="16">
    <location>
        <begin position="230"/>
        <end position="249"/>
    </location>
</feature>
<evidence type="ECO:0000256" key="1">
    <source>
        <dbReference type="ARBA" id="ARBA00004401"/>
    </source>
</evidence>
<dbReference type="PANTHER" id="PTHR31297:SF34">
    <property type="entry name" value="GLUCAN 1,3-BETA-GLUCOSIDASE 2"/>
    <property type="match status" value="1"/>
</dbReference>
<evidence type="ECO:0000256" key="7">
    <source>
        <dbReference type="ARBA" id="ARBA00022989"/>
    </source>
</evidence>
<evidence type="ECO:0000313" key="20">
    <source>
        <dbReference type="Proteomes" id="UP001309876"/>
    </source>
</evidence>
<name>A0AAN7SWS6_9EURO</name>
<dbReference type="Proteomes" id="UP001309876">
    <property type="component" value="Unassembled WGS sequence"/>
</dbReference>
<dbReference type="GO" id="GO:0071555">
    <property type="term" value="P:cell wall organization"/>
    <property type="evidence" value="ECO:0007669"/>
    <property type="project" value="UniProtKB-KW"/>
</dbReference>
<dbReference type="SUPFAM" id="SSF51445">
    <property type="entry name" value="(Trans)glycosidases"/>
    <property type="match status" value="1"/>
</dbReference>
<dbReference type="Gene3D" id="3.20.20.80">
    <property type="entry name" value="Glycosidases"/>
    <property type="match status" value="1"/>
</dbReference>
<comment type="catalytic activity">
    <reaction evidence="12">
        <text>Successive hydrolysis of beta-D-glucose units from the non-reducing ends of (1-&gt;3)-beta-D-glucans, releasing alpha-glucose.</text>
        <dbReference type="EC" id="3.2.1.58"/>
    </reaction>
</comment>
<dbReference type="EC" id="3.2.1.58" evidence="14"/>
<keyword evidence="6" id="KW-0735">Signal-anchor</keyword>
<keyword evidence="8 17" id="KW-0472">Membrane</keyword>
<feature type="compositionally biased region" description="Basic and acidic residues" evidence="16">
    <location>
        <begin position="187"/>
        <end position="204"/>
    </location>
</feature>
<feature type="compositionally biased region" description="Basic and acidic residues" evidence="16">
    <location>
        <begin position="103"/>
        <end position="115"/>
    </location>
</feature>
<keyword evidence="4 17" id="KW-0812">Transmembrane</keyword>
<feature type="compositionally biased region" description="Low complexity" evidence="16">
    <location>
        <begin position="9"/>
        <end position="18"/>
    </location>
</feature>
<evidence type="ECO:0000256" key="3">
    <source>
        <dbReference type="ARBA" id="ARBA00022475"/>
    </source>
</evidence>